<dbReference type="Proteomes" id="UP000629098">
    <property type="component" value="Unassembled WGS sequence"/>
</dbReference>
<sequence>MNLEDLQKSIVLITSSESNNSRFGTGFVIRRVSGTAYVLTCAHVVRDVGGKEKVKADSRSATVIASGEDDGLDLAVLRVDGLGGKPEINLHVSGQRESPFITAGFQLYDKAHLIRSLQGTLGEPVGLQSIRIGERIQAWDLRIDGDYSLQPGYSGSPVVDEANGCVLGIVSHRQGEGRRGLAISIEALRKIWKFVDREQLYRSLLKLGYSRQVRLFRQLVREHSIAALLIHGSPDYGQRWLLNLLLVKHLPYITTSRVVKVGLTRRVRQFDATALWREFCSHIQLPKNSSLAEIAQGVYKCCQTQNMILIFHNVEWMPRESLQELIQDFWLLLATEVQNSQLTSNKSKLLMFLVDYEGSVESLEDLFTGGKDANKSSYTPVKTPKINEFSQDDLLNWIENENDELPVELANEVDSTVQEILDNSGGGIPELTLEEICTLCGCNWYEESEKWLRY</sequence>
<dbReference type="PANTHER" id="PTHR43019">
    <property type="entry name" value="SERINE ENDOPROTEASE DEGS"/>
    <property type="match status" value="1"/>
</dbReference>
<name>A0A8J7BXA7_9CYAN</name>
<dbReference type="AlphaFoldDB" id="A0A8J7BXA7"/>
<dbReference type="PANTHER" id="PTHR43019:SF46">
    <property type="entry name" value="SERINE PROTEASE"/>
    <property type="match status" value="1"/>
</dbReference>
<dbReference type="Gene3D" id="2.40.10.10">
    <property type="entry name" value="Trypsin-like serine proteases"/>
    <property type="match status" value="2"/>
</dbReference>
<evidence type="ECO:0000313" key="2">
    <source>
        <dbReference type="EMBL" id="MBD2772578.1"/>
    </source>
</evidence>
<dbReference type="EMBL" id="JACXAE010000040">
    <property type="protein sequence ID" value="MBD2772578.1"/>
    <property type="molecule type" value="Genomic_DNA"/>
</dbReference>
<protein>
    <submittedName>
        <fullName evidence="2">Trypsin-like peptidase domain-containing protein</fullName>
    </submittedName>
</protein>
<dbReference type="RefSeq" id="WP_190827297.1">
    <property type="nucleotide sequence ID" value="NZ_CAWPPI010000040.1"/>
</dbReference>
<keyword evidence="3" id="KW-1185">Reference proteome</keyword>
<evidence type="ECO:0000313" key="3">
    <source>
        <dbReference type="Proteomes" id="UP000629098"/>
    </source>
</evidence>
<proteinExistence type="predicted"/>
<dbReference type="Pfam" id="PF13365">
    <property type="entry name" value="Trypsin_2"/>
    <property type="match status" value="1"/>
</dbReference>
<organism evidence="2 3">
    <name type="scientific">Iningainema tapete BLCC-T55</name>
    <dbReference type="NCBI Taxonomy" id="2748662"/>
    <lineage>
        <taxon>Bacteria</taxon>
        <taxon>Bacillati</taxon>
        <taxon>Cyanobacteriota</taxon>
        <taxon>Cyanophyceae</taxon>
        <taxon>Nostocales</taxon>
        <taxon>Scytonemataceae</taxon>
        <taxon>Iningainema tapete</taxon>
    </lineage>
</organism>
<reference evidence="2" key="1">
    <citation type="submission" date="2020-09" db="EMBL/GenBank/DDBJ databases">
        <title>Iningainema tapete sp. nov. (Scytonemataceae, Cyanobacteria) from greenhouses in central Florida (USA) produces two types of nodularin with biosynthetic potential for microcystin-LR and anabaenopeptins.</title>
        <authorList>
            <person name="Berthold D.E."/>
            <person name="Lefler F.W."/>
            <person name="Huang I.-S."/>
            <person name="Abdulla H."/>
            <person name="Zimba P.V."/>
            <person name="Laughinghouse H.D. IV."/>
        </authorList>
    </citation>
    <scope>NUCLEOTIDE SEQUENCE</scope>
    <source>
        <strain evidence="2">BLCCT55</strain>
    </source>
</reference>
<dbReference type="InterPro" id="IPR043504">
    <property type="entry name" value="Peptidase_S1_PA_chymotrypsin"/>
</dbReference>
<gene>
    <name evidence="2" type="ORF">ICL16_10950</name>
</gene>
<feature type="domain" description="Inactive STAND" evidence="1">
    <location>
        <begin position="204"/>
        <end position="354"/>
    </location>
</feature>
<dbReference type="InterPro" id="IPR009003">
    <property type="entry name" value="Peptidase_S1_PA"/>
</dbReference>
<dbReference type="InterPro" id="IPR045475">
    <property type="entry name" value="iSTAND"/>
</dbReference>
<dbReference type="Pfam" id="PF19995">
    <property type="entry name" value="iSTAND"/>
    <property type="match status" value="1"/>
</dbReference>
<evidence type="ECO:0000259" key="1">
    <source>
        <dbReference type="Pfam" id="PF19995"/>
    </source>
</evidence>
<accession>A0A8J7BXA7</accession>
<comment type="caution">
    <text evidence="2">The sequence shown here is derived from an EMBL/GenBank/DDBJ whole genome shotgun (WGS) entry which is preliminary data.</text>
</comment>
<dbReference type="SUPFAM" id="SSF50494">
    <property type="entry name" value="Trypsin-like serine proteases"/>
    <property type="match status" value="1"/>
</dbReference>